<proteinExistence type="predicted"/>
<reference evidence="2" key="1">
    <citation type="submission" date="2021-01" db="EMBL/GenBank/DDBJ databases">
        <authorList>
            <consortium name="Genoscope - CEA"/>
            <person name="William W."/>
        </authorList>
    </citation>
    <scope>NUCLEOTIDE SEQUENCE</scope>
</reference>
<sequence length="244" mass="28882">MTDLENIRKEITKLQTENAKLTTKVVRNRKIIAQKEETFIKVQNIANEEETFDSDSTQASFKIKQLPNGMDKVRELYKTVCQCGGAAKFNGFCESCVKKMKEDYEKAMNDYLPIALQYEKVYSSNVNKEVKMLSIKNKIDSMKQKIKEGDINFQDESLKILQDEINYLRKQIKIIQMEYEVQQKEFVRYVEEQNKVQEDLEMRLAKKENKIQKVQFEIEKLLLKNKKIEENIDFAKEELESYVK</sequence>
<dbReference type="AlphaFoldDB" id="A0A8S1MYJ9"/>
<feature type="coiled-coil region" evidence="1">
    <location>
        <begin position="158"/>
        <end position="238"/>
    </location>
</feature>
<evidence type="ECO:0000256" key="1">
    <source>
        <dbReference type="SAM" id="Coils"/>
    </source>
</evidence>
<keyword evidence="3" id="KW-1185">Reference proteome</keyword>
<name>A0A8S1MYJ9_9CILI</name>
<gene>
    <name evidence="2" type="ORF">PSON_ATCC_30995.1.T0400055</name>
</gene>
<dbReference type="Proteomes" id="UP000692954">
    <property type="component" value="Unassembled WGS sequence"/>
</dbReference>
<evidence type="ECO:0000313" key="3">
    <source>
        <dbReference type="Proteomes" id="UP000692954"/>
    </source>
</evidence>
<accession>A0A8S1MYJ9</accession>
<dbReference type="EMBL" id="CAJJDN010000040">
    <property type="protein sequence ID" value="CAD8080074.1"/>
    <property type="molecule type" value="Genomic_DNA"/>
</dbReference>
<dbReference type="OrthoDB" id="300283at2759"/>
<protein>
    <submittedName>
        <fullName evidence="2">Uncharacterized protein</fullName>
    </submittedName>
</protein>
<comment type="caution">
    <text evidence="2">The sequence shown here is derived from an EMBL/GenBank/DDBJ whole genome shotgun (WGS) entry which is preliminary data.</text>
</comment>
<organism evidence="2 3">
    <name type="scientific">Paramecium sonneborni</name>
    <dbReference type="NCBI Taxonomy" id="65129"/>
    <lineage>
        <taxon>Eukaryota</taxon>
        <taxon>Sar</taxon>
        <taxon>Alveolata</taxon>
        <taxon>Ciliophora</taxon>
        <taxon>Intramacronucleata</taxon>
        <taxon>Oligohymenophorea</taxon>
        <taxon>Peniculida</taxon>
        <taxon>Parameciidae</taxon>
        <taxon>Paramecium</taxon>
    </lineage>
</organism>
<keyword evidence="1" id="KW-0175">Coiled coil</keyword>
<evidence type="ECO:0000313" key="2">
    <source>
        <dbReference type="EMBL" id="CAD8080074.1"/>
    </source>
</evidence>